<organism evidence="1">
    <name type="scientific">Rhizophora mucronata</name>
    <name type="common">Asiatic mangrove</name>
    <dbReference type="NCBI Taxonomy" id="61149"/>
    <lineage>
        <taxon>Eukaryota</taxon>
        <taxon>Viridiplantae</taxon>
        <taxon>Streptophyta</taxon>
        <taxon>Embryophyta</taxon>
        <taxon>Tracheophyta</taxon>
        <taxon>Spermatophyta</taxon>
        <taxon>Magnoliopsida</taxon>
        <taxon>eudicotyledons</taxon>
        <taxon>Gunneridae</taxon>
        <taxon>Pentapetalae</taxon>
        <taxon>rosids</taxon>
        <taxon>fabids</taxon>
        <taxon>Malpighiales</taxon>
        <taxon>Rhizophoraceae</taxon>
        <taxon>Rhizophora</taxon>
    </lineage>
</organism>
<sequence length="46" mass="5337">MAAHGWWLPSRTLHSRFIEHSPLLLLLVGLWYRRLASTYYLIPSGG</sequence>
<name>A0A2P2JSL2_RHIMU</name>
<dbReference type="AlphaFoldDB" id="A0A2P2JSL2"/>
<proteinExistence type="predicted"/>
<reference evidence="1" key="1">
    <citation type="submission" date="2018-02" db="EMBL/GenBank/DDBJ databases">
        <title>Rhizophora mucronata_Transcriptome.</title>
        <authorList>
            <person name="Meera S.P."/>
            <person name="Sreeshan A."/>
            <person name="Augustine A."/>
        </authorList>
    </citation>
    <scope>NUCLEOTIDE SEQUENCE</scope>
    <source>
        <tissue evidence="1">Leaf</tissue>
    </source>
</reference>
<dbReference type="EMBL" id="GGEC01015982">
    <property type="protein sequence ID" value="MBW96465.1"/>
    <property type="molecule type" value="Transcribed_RNA"/>
</dbReference>
<evidence type="ECO:0000313" key="1">
    <source>
        <dbReference type="EMBL" id="MBW96465.1"/>
    </source>
</evidence>
<protein>
    <submittedName>
        <fullName evidence="1">Uncharacterized protein</fullName>
    </submittedName>
</protein>
<accession>A0A2P2JSL2</accession>